<reference evidence="1 2" key="1">
    <citation type="journal article" date="2012" name="ISME J.">
        <title>Nitrification expanded: discovery, physiology and genomics of a nitrite-oxidizing bacterium from the phylum Chloroflexi.</title>
        <authorList>
            <person name="Sorokin D.Y."/>
            <person name="Lucker S."/>
            <person name="Vejmelkova D."/>
            <person name="Kostrikina N.A."/>
            <person name="Kleerebezem R."/>
            <person name="Rijpstra W.I."/>
            <person name="Damste J.S."/>
            <person name="Le Paslier D."/>
            <person name="Muyzer G."/>
            <person name="Wagner M."/>
            <person name="van Loosdrecht M.C."/>
            <person name="Daims H."/>
        </authorList>
    </citation>
    <scope>NUCLEOTIDE SEQUENCE [LARGE SCALE GENOMIC DNA]</scope>
    <source>
        <strain evidence="2">none</strain>
    </source>
</reference>
<dbReference type="EMBL" id="CAGS01000446">
    <property type="protein sequence ID" value="CCF85492.1"/>
    <property type="molecule type" value="Genomic_DNA"/>
</dbReference>
<sequence length="386" mass="42044">MPPEMSDNIMANACAWPGELGRQFLNVAYPDAAATYFGMPYRVPPGGKLVIHGTYPFTRYFSYSLYDLTAAPTGNLYDTEIQPDPGSVNPFLNPQAPTNLAQRQYTVEIDPEAVPGTPNTIAGNPNGIGIVIYRVYVPDTEGEFHGGVPLPTVAVEDANGTRQPLGPCTPDQQAHFRQVLEELLARVSPVPIGPRARDELCPCPDTQFVPSGPLAQHLFPNPNNKYLCIITDWSPGRILVLRAKAPTFPNTRAGEPLTKPSPLRFWSISSAEFKIPFPVVDGKADFQMVVGADGYFTVVVSKPEDRPSNATEANGINWLPWGDTSVPGIIIFRNMLPSPDFHQAVQDAPRGSTPEQTRTIMGPYYPTAAYSDKARFESGGVEACLP</sequence>
<organism evidence="1 2">
    <name type="scientific">Nitrolancea hollandica Lb</name>
    <dbReference type="NCBI Taxonomy" id="1129897"/>
    <lineage>
        <taxon>Bacteria</taxon>
        <taxon>Pseudomonadati</taxon>
        <taxon>Thermomicrobiota</taxon>
        <taxon>Thermomicrobia</taxon>
        <taxon>Sphaerobacterales</taxon>
        <taxon>Sphaerobacterineae</taxon>
        <taxon>Sphaerobacteraceae</taxon>
        <taxon>Nitrolancea</taxon>
    </lineage>
</organism>
<keyword evidence="2" id="KW-1185">Reference proteome</keyword>
<dbReference type="Proteomes" id="UP000004221">
    <property type="component" value="Unassembled WGS sequence"/>
</dbReference>
<dbReference type="RefSeq" id="WP_008480420.1">
    <property type="nucleotide sequence ID" value="NZ_CAGS01000446.1"/>
</dbReference>
<evidence type="ECO:0000313" key="2">
    <source>
        <dbReference type="Proteomes" id="UP000004221"/>
    </source>
</evidence>
<gene>
    <name evidence="1" type="ORF">NITHO_500027</name>
</gene>
<accession>I4ELD0</accession>
<evidence type="ECO:0000313" key="1">
    <source>
        <dbReference type="EMBL" id="CCF85492.1"/>
    </source>
</evidence>
<protein>
    <recommendedName>
        <fullName evidence="3">DUF1214 domain-containing protein</fullName>
    </recommendedName>
</protein>
<proteinExistence type="predicted"/>
<name>I4ELD0_9BACT</name>
<dbReference type="OrthoDB" id="9146291at2"/>
<evidence type="ECO:0008006" key="3">
    <source>
        <dbReference type="Google" id="ProtNLM"/>
    </source>
</evidence>
<dbReference type="AlphaFoldDB" id="I4ELD0"/>
<comment type="caution">
    <text evidence="1">The sequence shown here is derived from an EMBL/GenBank/DDBJ whole genome shotgun (WGS) entry which is preliminary data.</text>
</comment>